<evidence type="ECO:0008006" key="4">
    <source>
        <dbReference type="Google" id="ProtNLM"/>
    </source>
</evidence>
<dbReference type="Proteomes" id="UP001324287">
    <property type="component" value="Chromosome"/>
</dbReference>
<dbReference type="RefSeq" id="WP_324275804.1">
    <property type="nucleotide sequence ID" value="NZ_CP141261.1"/>
</dbReference>
<gene>
    <name evidence="2" type="ORF">U6N30_01105</name>
</gene>
<protein>
    <recommendedName>
        <fullName evidence="4">EfeO-type cupredoxin-like domain-containing protein</fullName>
    </recommendedName>
</protein>
<accession>A0ABZ1B0Z1</accession>
<dbReference type="InterPro" id="IPR008972">
    <property type="entry name" value="Cupredoxin"/>
</dbReference>
<evidence type="ECO:0000313" key="2">
    <source>
        <dbReference type="EMBL" id="WRL64477.1"/>
    </source>
</evidence>
<dbReference type="Gene3D" id="2.60.40.420">
    <property type="entry name" value="Cupredoxins - blue copper proteins"/>
    <property type="match status" value="1"/>
</dbReference>
<proteinExistence type="predicted"/>
<feature type="region of interest" description="Disordered" evidence="1">
    <location>
        <begin position="1"/>
        <end position="37"/>
    </location>
</feature>
<feature type="compositionally biased region" description="Basic residues" evidence="1">
    <location>
        <begin position="95"/>
        <end position="108"/>
    </location>
</feature>
<feature type="compositionally biased region" description="Low complexity" evidence="1">
    <location>
        <begin position="14"/>
        <end position="28"/>
    </location>
</feature>
<dbReference type="EMBL" id="CP141261">
    <property type="protein sequence ID" value="WRL64477.1"/>
    <property type="molecule type" value="Genomic_DNA"/>
</dbReference>
<organism evidence="2 3">
    <name type="scientific">Blastococcus brunescens</name>
    <dbReference type="NCBI Taxonomy" id="1564165"/>
    <lineage>
        <taxon>Bacteria</taxon>
        <taxon>Bacillati</taxon>
        <taxon>Actinomycetota</taxon>
        <taxon>Actinomycetes</taxon>
        <taxon>Geodermatophilales</taxon>
        <taxon>Geodermatophilaceae</taxon>
        <taxon>Blastococcus</taxon>
    </lineage>
</organism>
<dbReference type="SUPFAM" id="SSF49503">
    <property type="entry name" value="Cupredoxins"/>
    <property type="match status" value="1"/>
</dbReference>
<name>A0ABZ1B0Z1_9ACTN</name>
<reference evidence="2 3" key="1">
    <citation type="submission" date="2023-12" db="EMBL/GenBank/DDBJ databases">
        <title>Blastococcus brunescens sp. nov., an actonobacterium isolated from sandstone collected in sahara desert.</title>
        <authorList>
            <person name="Gtari M."/>
            <person name="Ghodhbane F."/>
        </authorList>
    </citation>
    <scope>NUCLEOTIDE SEQUENCE [LARGE SCALE GENOMIC DNA]</scope>
    <source>
        <strain evidence="2 3">BMG 8361</strain>
    </source>
</reference>
<evidence type="ECO:0000313" key="3">
    <source>
        <dbReference type="Proteomes" id="UP001324287"/>
    </source>
</evidence>
<sequence length="108" mass="11395">MLTGVLAGCGAEDAPASGSGAAPSTAPGVGEVTTAPDGVQEITLQTQDDYVFLPATFTVDPGTVRLTVTNVAEEMTHNLEFDEGRGRNPSTRASRCSRRVRRRRSSSR</sequence>
<feature type="region of interest" description="Disordered" evidence="1">
    <location>
        <begin position="77"/>
        <end position="108"/>
    </location>
</feature>
<feature type="compositionally biased region" description="Basic and acidic residues" evidence="1">
    <location>
        <begin position="77"/>
        <end position="86"/>
    </location>
</feature>
<evidence type="ECO:0000256" key="1">
    <source>
        <dbReference type="SAM" id="MobiDB-lite"/>
    </source>
</evidence>
<keyword evidence="3" id="KW-1185">Reference proteome</keyword>